<evidence type="ECO:0000313" key="1">
    <source>
        <dbReference type="EMBL" id="KAF6495978.1"/>
    </source>
</evidence>
<sequence length="155" mass="17016">MGVGFSKCRGLKKHLLLGHQGISFENLAEGGHFPSNNLDNRRIGGGVFILLAPSSHAIPSSTPRAGLPIGEKKIWFSKCLFPCPTLKPQNVEGKLVTFFFSCYKELKMHVCLSGIIFLCAWVCTCVHCVCKVTGVFPGMHGSLVSMHLMFFRMEG</sequence>
<gene>
    <name evidence="1" type="ORF">HJG63_010257</name>
</gene>
<accession>A0A7J8JGZ9</accession>
<dbReference type="AlphaFoldDB" id="A0A7J8JGZ9"/>
<evidence type="ECO:0000313" key="2">
    <source>
        <dbReference type="Proteomes" id="UP000593571"/>
    </source>
</evidence>
<keyword evidence="2" id="KW-1185">Reference proteome</keyword>
<reference evidence="1 2" key="1">
    <citation type="journal article" date="2020" name="Nature">
        <title>Six reference-quality genomes reveal evolution of bat adaptations.</title>
        <authorList>
            <person name="Jebb D."/>
            <person name="Huang Z."/>
            <person name="Pippel M."/>
            <person name="Hughes G.M."/>
            <person name="Lavrichenko K."/>
            <person name="Devanna P."/>
            <person name="Winkler S."/>
            <person name="Jermiin L.S."/>
            <person name="Skirmuntt E.C."/>
            <person name="Katzourakis A."/>
            <person name="Burkitt-Gray L."/>
            <person name="Ray D.A."/>
            <person name="Sullivan K.A.M."/>
            <person name="Roscito J.G."/>
            <person name="Kirilenko B.M."/>
            <person name="Davalos L.M."/>
            <person name="Corthals A.P."/>
            <person name="Power M.L."/>
            <person name="Jones G."/>
            <person name="Ransome R.D."/>
            <person name="Dechmann D.K.N."/>
            <person name="Locatelli A.G."/>
            <person name="Puechmaille S.J."/>
            <person name="Fedrigo O."/>
            <person name="Jarvis E.D."/>
            <person name="Hiller M."/>
            <person name="Vernes S.C."/>
            <person name="Myers E.W."/>
            <person name="Teeling E.C."/>
        </authorList>
    </citation>
    <scope>NUCLEOTIDE SEQUENCE [LARGE SCALE GENOMIC DNA]</scope>
    <source>
        <strain evidence="1">MRouAeg1</strain>
        <tissue evidence="1">Muscle</tissue>
    </source>
</reference>
<dbReference type="EMBL" id="JACASE010000002">
    <property type="protein sequence ID" value="KAF6495978.1"/>
    <property type="molecule type" value="Genomic_DNA"/>
</dbReference>
<protein>
    <submittedName>
        <fullName evidence="1">Uncharacterized protein</fullName>
    </submittedName>
</protein>
<proteinExistence type="predicted"/>
<dbReference type="Proteomes" id="UP000593571">
    <property type="component" value="Unassembled WGS sequence"/>
</dbReference>
<comment type="caution">
    <text evidence="1">The sequence shown here is derived from an EMBL/GenBank/DDBJ whole genome shotgun (WGS) entry which is preliminary data.</text>
</comment>
<organism evidence="1 2">
    <name type="scientific">Rousettus aegyptiacus</name>
    <name type="common">Egyptian fruit bat</name>
    <name type="synonym">Pteropus aegyptiacus</name>
    <dbReference type="NCBI Taxonomy" id="9407"/>
    <lineage>
        <taxon>Eukaryota</taxon>
        <taxon>Metazoa</taxon>
        <taxon>Chordata</taxon>
        <taxon>Craniata</taxon>
        <taxon>Vertebrata</taxon>
        <taxon>Euteleostomi</taxon>
        <taxon>Mammalia</taxon>
        <taxon>Eutheria</taxon>
        <taxon>Laurasiatheria</taxon>
        <taxon>Chiroptera</taxon>
        <taxon>Yinpterochiroptera</taxon>
        <taxon>Pteropodoidea</taxon>
        <taxon>Pteropodidae</taxon>
        <taxon>Rousettinae</taxon>
        <taxon>Rousettus</taxon>
    </lineage>
</organism>
<name>A0A7J8JGZ9_ROUAE</name>